<comment type="caution">
    <text evidence="1">The sequence shown here is derived from an EMBL/GenBank/DDBJ whole genome shotgun (WGS) entry which is preliminary data.</text>
</comment>
<dbReference type="AlphaFoldDB" id="A0AAU9M262"/>
<evidence type="ECO:0000313" key="2">
    <source>
        <dbReference type="Proteomes" id="UP001157418"/>
    </source>
</evidence>
<gene>
    <name evidence="1" type="ORF">LVIROSA_LOCUS8117</name>
</gene>
<dbReference type="Proteomes" id="UP001157418">
    <property type="component" value="Unassembled WGS sequence"/>
</dbReference>
<sequence length="69" mass="7631">MEILKELEGVHVIKGPDPSYNDICLSCAGSSRKLSHLLICFLGRDKSCHYPLKTTCSGLNVEHISLDED</sequence>
<reference evidence="1 2" key="1">
    <citation type="submission" date="2022-01" db="EMBL/GenBank/DDBJ databases">
        <authorList>
            <person name="Xiong W."/>
            <person name="Schranz E."/>
        </authorList>
    </citation>
    <scope>NUCLEOTIDE SEQUENCE [LARGE SCALE GENOMIC DNA]</scope>
</reference>
<accession>A0AAU9M262</accession>
<organism evidence="1 2">
    <name type="scientific">Lactuca virosa</name>
    <dbReference type="NCBI Taxonomy" id="75947"/>
    <lineage>
        <taxon>Eukaryota</taxon>
        <taxon>Viridiplantae</taxon>
        <taxon>Streptophyta</taxon>
        <taxon>Embryophyta</taxon>
        <taxon>Tracheophyta</taxon>
        <taxon>Spermatophyta</taxon>
        <taxon>Magnoliopsida</taxon>
        <taxon>eudicotyledons</taxon>
        <taxon>Gunneridae</taxon>
        <taxon>Pentapetalae</taxon>
        <taxon>asterids</taxon>
        <taxon>campanulids</taxon>
        <taxon>Asterales</taxon>
        <taxon>Asteraceae</taxon>
        <taxon>Cichorioideae</taxon>
        <taxon>Cichorieae</taxon>
        <taxon>Lactucinae</taxon>
        <taxon>Lactuca</taxon>
    </lineage>
</organism>
<protein>
    <submittedName>
        <fullName evidence="1">Uncharacterized protein</fullName>
    </submittedName>
</protein>
<name>A0AAU9M262_9ASTR</name>
<proteinExistence type="predicted"/>
<evidence type="ECO:0000313" key="1">
    <source>
        <dbReference type="EMBL" id="CAH1420667.1"/>
    </source>
</evidence>
<dbReference type="EMBL" id="CAKMRJ010001112">
    <property type="protein sequence ID" value="CAH1420667.1"/>
    <property type="molecule type" value="Genomic_DNA"/>
</dbReference>
<keyword evidence="2" id="KW-1185">Reference proteome</keyword>